<feature type="region of interest" description="Disordered" evidence="1">
    <location>
        <begin position="275"/>
        <end position="331"/>
    </location>
</feature>
<dbReference type="RefSeq" id="XP_001838964.2">
    <property type="nucleotide sequence ID" value="XM_001838912.2"/>
</dbReference>
<dbReference type="AlphaFoldDB" id="A8P5K5"/>
<dbReference type="EMBL" id="AACS02000011">
    <property type="protein sequence ID" value="EAU82895.2"/>
    <property type="molecule type" value="Genomic_DNA"/>
</dbReference>
<name>A8P5K5_COPC7</name>
<organism evidence="2 3">
    <name type="scientific">Coprinopsis cinerea (strain Okayama-7 / 130 / ATCC MYA-4618 / FGSC 9003)</name>
    <name type="common">Inky cap fungus</name>
    <name type="synonym">Hormographiella aspergillata</name>
    <dbReference type="NCBI Taxonomy" id="240176"/>
    <lineage>
        <taxon>Eukaryota</taxon>
        <taxon>Fungi</taxon>
        <taxon>Dikarya</taxon>
        <taxon>Basidiomycota</taxon>
        <taxon>Agaricomycotina</taxon>
        <taxon>Agaricomycetes</taxon>
        <taxon>Agaricomycetidae</taxon>
        <taxon>Agaricales</taxon>
        <taxon>Agaricineae</taxon>
        <taxon>Psathyrellaceae</taxon>
        <taxon>Coprinopsis</taxon>
    </lineage>
</organism>
<dbReference type="VEuPathDB" id="FungiDB:CC1G_05517"/>
<dbReference type="OrthoDB" id="3478523at2759"/>
<reference evidence="2 3" key="1">
    <citation type="journal article" date="2010" name="Proc. Natl. Acad. Sci. U.S.A.">
        <title>Insights into evolution of multicellular fungi from the assembled chromosomes of the mushroom Coprinopsis cinerea (Coprinus cinereus).</title>
        <authorList>
            <person name="Stajich J.E."/>
            <person name="Wilke S.K."/>
            <person name="Ahren D."/>
            <person name="Au C.H."/>
            <person name="Birren B.W."/>
            <person name="Borodovsky M."/>
            <person name="Burns C."/>
            <person name="Canback B."/>
            <person name="Casselton L.A."/>
            <person name="Cheng C.K."/>
            <person name="Deng J."/>
            <person name="Dietrich F.S."/>
            <person name="Fargo D.C."/>
            <person name="Farman M.L."/>
            <person name="Gathman A.C."/>
            <person name="Goldberg J."/>
            <person name="Guigo R."/>
            <person name="Hoegger P.J."/>
            <person name="Hooker J.B."/>
            <person name="Huggins A."/>
            <person name="James T.Y."/>
            <person name="Kamada T."/>
            <person name="Kilaru S."/>
            <person name="Kodira C."/>
            <person name="Kues U."/>
            <person name="Kupfer D."/>
            <person name="Kwan H.S."/>
            <person name="Lomsadze A."/>
            <person name="Li W."/>
            <person name="Lilly W.W."/>
            <person name="Ma L.J."/>
            <person name="Mackey A.J."/>
            <person name="Manning G."/>
            <person name="Martin F."/>
            <person name="Muraguchi H."/>
            <person name="Natvig D.O."/>
            <person name="Palmerini H."/>
            <person name="Ramesh M.A."/>
            <person name="Rehmeyer C.J."/>
            <person name="Roe B.A."/>
            <person name="Shenoy N."/>
            <person name="Stanke M."/>
            <person name="Ter-Hovhannisyan V."/>
            <person name="Tunlid A."/>
            <person name="Velagapudi R."/>
            <person name="Vision T.J."/>
            <person name="Zeng Q."/>
            <person name="Zolan M.E."/>
            <person name="Pukkila P.J."/>
        </authorList>
    </citation>
    <scope>NUCLEOTIDE SEQUENCE [LARGE SCALE GENOMIC DNA]</scope>
    <source>
        <strain evidence="3">Okayama-7 / 130 / ATCC MYA-4618 / FGSC 9003</strain>
    </source>
</reference>
<sequence length="447" mass="52950">MTAHNLRYHAVAHRLTRLPRELVIKILDDLTVIKVLELISNHDIPYVDDCVLMHAGLRKIFQSDLGLKSVKGWFKLYLKICSARRRDPHPRIRYLDKDPDTTLIEVAKFQRKPKEEKYETVVVWIQREVRKEMLAYKPFLPVLRTQSKTPIPDPDFWDFTSLGEVEKVYEIIDQAEVLLNTTKINQLQRMANLLERYPGVLRTCCEKSQGVKRSSHRVEYLRREAARMPVRQILDNRWVARSIFAQPQFYIIPHDRVLRTFLKVLHRFPPSNVDKQLFLEPPGMDKDNVEEDKMDEDDEKKSMDEDEERKKRKKIMKEEKRRRREAKAKRTPHAYPAALRFVLEHFYQTFPHQEGERTSGVRHPRVLYTRLSLPEYRERGGAVQPSFFVAPEYPDLKKMAKHKNISPMPEGEFNWLEAFLSVCSYIAQMTEPWSPTQTVGQYWSTHV</sequence>
<gene>
    <name evidence="2" type="ORF">CC1G_05517</name>
</gene>
<dbReference type="InParanoid" id="A8P5K5"/>
<dbReference type="HOGENOM" id="CLU_769599_0_0_1"/>
<accession>A8P5K5</accession>
<dbReference type="OMA" id="LKISTHF"/>
<evidence type="ECO:0000313" key="2">
    <source>
        <dbReference type="EMBL" id="EAU82895.2"/>
    </source>
</evidence>
<proteinExistence type="predicted"/>
<feature type="compositionally biased region" description="Basic residues" evidence="1">
    <location>
        <begin position="310"/>
        <end position="331"/>
    </location>
</feature>
<evidence type="ECO:0000256" key="1">
    <source>
        <dbReference type="SAM" id="MobiDB-lite"/>
    </source>
</evidence>
<keyword evidence="3" id="KW-1185">Reference proteome</keyword>
<dbReference type="KEGG" id="cci:CC1G_05517"/>
<comment type="caution">
    <text evidence="2">The sequence shown here is derived from an EMBL/GenBank/DDBJ whole genome shotgun (WGS) entry which is preliminary data.</text>
</comment>
<dbReference type="Proteomes" id="UP000001861">
    <property type="component" value="Unassembled WGS sequence"/>
</dbReference>
<protein>
    <submittedName>
        <fullName evidence="2">Uncharacterized protein</fullName>
    </submittedName>
</protein>
<dbReference type="GeneID" id="6015560"/>
<feature type="compositionally biased region" description="Acidic residues" evidence="1">
    <location>
        <begin position="288"/>
        <end position="298"/>
    </location>
</feature>
<evidence type="ECO:0000313" key="3">
    <source>
        <dbReference type="Proteomes" id="UP000001861"/>
    </source>
</evidence>
<dbReference type="eggNOG" id="ENOG502SR0X">
    <property type="taxonomic scope" value="Eukaryota"/>
</dbReference>